<sequence length="84" mass="9025">DSYEIPQDVYGSYSLVAVDENGIAGELSKPIIWNPEGTYLTYEAEDAAYDEGAFANSISGYSGTGYVQDNRPNGGTDITFTVNV</sequence>
<comment type="caution">
    <text evidence="1">The sequence shown here is derived from an EMBL/GenBank/DDBJ whole genome shotgun (WGS) entry which is preliminary data.</text>
</comment>
<evidence type="ECO:0000313" key="1">
    <source>
        <dbReference type="EMBL" id="MCG4612020.1"/>
    </source>
</evidence>
<proteinExistence type="predicted"/>
<name>A0ABS9MMI4_9FIRM</name>
<organism evidence="1 2">
    <name type="scientific">Anaeromassilibacillus senegalensis</name>
    <dbReference type="NCBI Taxonomy" id="1673717"/>
    <lineage>
        <taxon>Bacteria</taxon>
        <taxon>Bacillati</taxon>
        <taxon>Bacillota</taxon>
        <taxon>Clostridia</taxon>
        <taxon>Eubacteriales</taxon>
        <taxon>Acutalibacteraceae</taxon>
        <taxon>Anaeromassilibacillus</taxon>
    </lineage>
</organism>
<reference evidence="1 2" key="1">
    <citation type="submission" date="2022-01" db="EMBL/GenBank/DDBJ databases">
        <title>Collection of gut derived symbiotic bacterial strains cultured from healthy donors.</title>
        <authorList>
            <person name="Lin H."/>
            <person name="Kohout C."/>
            <person name="Waligurski E."/>
            <person name="Pamer E.G."/>
        </authorList>
    </citation>
    <scope>NUCLEOTIDE SEQUENCE [LARGE SCALE GENOMIC DNA]</scope>
    <source>
        <strain evidence="1 2">DFI.7.58</strain>
    </source>
</reference>
<dbReference type="EMBL" id="JAKNHQ010000076">
    <property type="protein sequence ID" value="MCG4612020.1"/>
    <property type="molecule type" value="Genomic_DNA"/>
</dbReference>
<accession>A0ABS9MMI4</accession>
<dbReference type="RefSeq" id="WP_237967251.1">
    <property type="nucleotide sequence ID" value="NZ_JAKNHQ010000076.1"/>
</dbReference>
<dbReference type="Gene3D" id="2.60.120.260">
    <property type="entry name" value="Galactose-binding domain-like"/>
    <property type="match status" value="1"/>
</dbReference>
<dbReference type="Proteomes" id="UP001298681">
    <property type="component" value="Unassembled WGS sequence"/>
</dbReference>
<keyword evidence="2" id="KW-1185">Reference proteome</keyword>
<evidence type="ECO:0000313" key="2">
    <source>
        <dbReference type="Proteomes" id="UP001298681"/>
    </source>
</evidence>
<protein>
    <submittedName>
        <fullName evidence="1">Uncharacterized protein</fullName>
    </submittedName>
</protein>
<feature type="non-terminal residue" evidence="1">
    <location>
        <position position="1"/>
    </location>
</feature>
<feature type="non-terminal residue" evidence="1">
    <location>
        <position position="84"/>
    </location>
</feature>
<gene>
    <name evidence="1" type="ORF">L0P57_13980</name>
</gene>